<dbReference type="Pfam" id="PF01081">
    <property type="entry name" value="Aldolase"/>
    <property type="match status" value="1"/>
</dbReference>
<comment type="subunit">
    <text evidence="3">Homotrimer.</text>
</comment>
<dbReference type="CDD" id="cd00452">
    <property type="entry name" value="KDPG_aldolase"/>
    <property type="match status" value="1"/>
</dbReference>
<evidence type="ECO:0000256" key="1">
    <source>
        <dbReference type="ARBA" id="ARBA00004761"/>
    </source>
</evidence>
<protein>
    <recommendedName>
        <fullName evidence="7">2-dehydro-3-deoxyphosphogluconate aldolase/4-hydroxy-2-oxoglutarate aldolase</fullName>
    </recommendedName>
</protein>
<dbReference type="InterPro" id="IPR013785">
    <property type="entry name" value="Aldolase_TIM"/>
</dbReference>
<dbReference type="GO" id="GO:0016829">
    <property type="term" value="F:lyase activity"/>
    <property type="evidence" value="ECO:0007669"/>
    <property type="project" value="UniProtKB-KW"/>
</dbReference>
<dbReference type="EMBL" id="BARV01029209">
    <property type="protein sequence ID" value="GAI42391.1"/>
    <property type="molecule type" value="Genomic_DNA"/>
</dbReference>
<evidence type="ECO:0000313" key="6">
    <source>
        <dbReference type="EMBL" id="GAI42391.1"/>
    </source>
</evidence>
<evidence type="ECO:0000256" key="3">
    <source>
        <dbReference type="ARBA" id="ARBA00011233"/>
    </source>
</evidence>
<name>X1PIQ5_9ZZZZ</name>
<comment type="pathway">
    <text evidence="1">Carbohydrate acid metabolism.</text>
</comment>
<accession>X1PIQ5</accession>
<evidence type="ECO:0008006" key="7">
    <source>
        <dbReference type="Google" id="ProtNLM"/>
    </source>
</evidence>
<dbReference type="Gene3D" id="3.20.20.70">
    <property type="entry name" value="Aldolase class I"/>
    <property type="match status" value="1"/>
</dbReference>
<gene>
    <name evidence="6" type="ORF">S06H3_46626</name>
</gene>
<sequence>NFIVGPSFNKEIALLCNKRKIAYIPGTATATEISVAEEFGAEIVKIFPGSTVGGPNFIKNILGPMPWSKLMPTGGVTAEESNIKAWFDAGAACIGMGSKLINKELIEKGDYELLTKMTAGILKIIKNVRKN</sequence>
<proteinExistence type="inferred from homology"/>
<evidence type="ECO:0000256" key="2">
    <source>
        <dbReference type="ARBA" id="ARBA00006906"/>
    </source>
</evidence>
<reference evidence="6" key="1">
    <citation type="journal article" date="2014" name="Front. Microbiol.">
        <title>High frequency of phylogenetically diverse reductive dehalogenase-homologous genes in deep subseafloor sedimentary metagenomes.</title>
        <authorList>
            <person name="Kawai M."/>
            <person name="Futagami T."/>
            <person name="Toyoda A."/>
            <person name="Takaki Y."/>
            <person name="Nishi S."/>
            <person name="Hori S."/>
            <person name="Arai W."/>
            <person name="Tsubouchi T."/>
            <person name="Morono Y."/>
            <person name="Uchiyama I."/>
            <person name="Ito T."/>
            <person name="Fujiyama A."/>
            <person name="Inagaki F."/>
            <person name="Takami H."/>
        </authorList>
    </citation>
    <scope>NUCLEOTIDE SEQUENCE</scope>
    <source>
        <strain evidence="6">Expedition CK06-06</strain>
    </source>
</reference>
<feature type="non-terminal residue" evidence="6">
    <location>
        <position position="1"/>
    </location>
</feature>
<keyword evidence="5" id="KW-0119">Carbohydrate metabolism</keyword>
<comment type="caution">
    <text evidence="6">The sequence shown here is derived from an EMBL/GenBank/DDBJ whole genome shotgun (WGS) entry which is preliminary data.</text>
</comment>
<dbReference type="PANTHER" id="PTHR30246:SF1">
    <property type="entry name" value="2-DEHYDRO-3-DEOXY-6-PHOSPHOGALACTONATE ALDOLASE-RELATED"/>
    <property type="match status" value="1"/>
</dbReference>
<organism evidence="6">
    <name type="scientific">marine sediment metagenome</name>
    <dbReference type="NCBI Taxonomy" id="412755"/>
    <lineage>
        <taxon>unclassified sequences</taxon>
        <taxon>metagenomes</taxon>
        <taxon>ecological metagenomes</taxon>
    </lineage>
</organism>
<dbReference type="AlphaFoldDB" id="X1PIQ5"/>
<comment type="similarity">
    <text evidence="2">Belongs to the KHG/KDPG aldolase family.</text>
</comment>
<evidence type="ECO:0000256" key="4">
    <source>
        <dbReference type="ARBA" id="ARBA00023239"/>
    </source>
</evidence>
<dbReference type="InterPro" id="IPR000887">
    <property type="entry name" value="Aldlse_KDPG_KHG"/>
</dbReference>
<evidence type="ECO:0000256" key="5">
    <source>
        <dbReference type="ARBA" id="ARBA00023277"/>
    </source>
</evidence>
<dbReference type="SUPFAM" id="SSF51569">
    <property type="entry name" value="Aldolase"/>
    <property type="match status" value="1"/>
</dbReference>
<keyword evidence="4" id="KW-0456">Lyase</keyword>
<dbReference type="PANTHER" id="PTHR30246">
    <property type="entry name" value="2-KETO-3-DEOXY-6-PHOSPHOGLUCONATE ALDOLASE"/>
    <property type="match status" value="1"/>
</dbReference>